<comment type="similarity">
    <text evidence="1">Belongs to the CBF/MAK21 family.</text>
</comment>
<evidence type="ECO:0000256" key="2">
    <source>
        <dbReference type="SAM" id="MobiDB-lite"/>
    </source>
</evidence>
<dbReference type="InterPro" id="IPR027193">
    <property type="entry name" value="Noc4"/>
</dbReference>
<evidence type="ECO:0000256" key="1">
    <source>
        <dbReference type="ARBA" id="ARBA00007797"/>
    </source>
</evidence>
<protein>
    <recommendedName>
        <fullName evidence="3">CCAAT-binding factor domain-containing protein</fullName>
    </recommendedName>
</protein>
<proteinExistence type="inferred from homology"/>
<organism evidence="4">
    <name type="scientific">Phaeodactylum tricornutum</name>
    <name type="common">Diatom</name>
    <dbReference type="NCBI Taxonomy" id="2850"/>
    <lineage>
        <taxon>Eukaryota</taxon>
        <taxon>Sar</taxon>
        <taxon>Stramenopiles</taxon>
        <taxon>Ochrophyta</taxon>
        <taxon>Bacillariophyta</taxon>
        <taxon>Bacillariophyceae</taxon>
        <taxon>Bacillariophycidae</taxon>
        <taxon>Naviculales</taxon>
        <taxon>Phaeodactylaceae</taxon>
        <taxon>Phaeodactylum</taxon>
    </lineage>
</organism>
<feature type="compositionally biased region" description="Basic and acidic residues" evidence="2">
    <location>
        <begin position="271"/>
        <end position="280"/>
    </location>
</feature>
<dbReference type="Proteomes" id="UP000836788">
    <property type="component" value="Chromosome 12"/>
</dbReference>
<dbReference type="GO" id="GO:0030692">
    <property type="term" value="C:Noc4p-Nop14p complex"/>
    <property type="evidence" value="ECO:0007669"/>
    <property type="project" value="TreeGrafter"/>
</dbReference>
<feature type="domain" description="CCAAT-binding factor" evidence="3">
    <location>
        <begin position="358"/>
        <end position="512"/>
    </location>
</feature>
<dbReference type="GO" id="GO:0042254">
    <property type="term" value="P:ribosome biogenesis"/>
    <property type="evidence" value="ECO:0007669"/>
    <property type="project" value="InterPro"/>
</dbReference>
<accession>A0A8J9X1C0</accession>
<sequence length="590" mass="66630">MTMAISTKTATTKTSSSAEIATQIKTLLKPHNDERLDAARLDELRKVFASLIQSNEFSLERTPTRNSSLPLSSSSVQHKWHAFLRTSHKKFLLQLCDRVESGKRTALRTLWGVVATSPTLSSNSAYQVVSTTLLRLLVRVVSRLPTWDKSIHHMLQAEFLQPYRDVQYYTLIATVTIANEIYKQGTSVEEDDQEKQVQAERLVQLLMLIPIPTSQQELDNDDGLLFPPPKNAVPERLHEDDNAASDDSGGDDDDDDDATVASTSSVEDADTNDKPEQHKEPARKKRKTVQRFAFSQLRCHHRAWSRAWLAVLRLPLSTSSLKQTLIFLPSKVLPNVHDPLHFADFFMSAYDQPQKLHSVLALDGLFLLITKHGLEYPGFYKQLYKLLTPSVFYVKYKPRFLRLLETCISRNELLPAHIVAAFIKRTLRCCLQAPPASILVGLALCSNWLRKHGETACLVHRLPPIDSDGDGNLRDAFDSETDDPEQAQALQSSLWELEALSQHYYPAVVTMAKSIGREDELQTPLHDITDFLSHTYKSLFEQERKRKSTKKFKPSLTFVQPEGLFLTDDVFAGFLSSRSSPGTAEEGTNE</sequence>
<evidence type="ECO:0000313" key="4">
    <source>
        <dbReference type="EMBL" id="CAG9279773.1"/>
    </source>
</evidence>
<dbReference type="EMBL" id="OU594953">
    <property type="protein sequence ID" value="CAG9279773.1"/>
    <property type="molecule type" value="Genomic_DNA"/>
</dbReference>
<feature type="region of interest" description="Disordered" evidence="2">
    <location>
        <begin position="218"/>
        <end position="287"/>
    </location>
</feature>
<name>A0A8J9X1C0_PHATR</name>
<feature type="compositionally biased region" description="Acidic residues" evidence="2">
    <location>
        <begin position="242"/>
        <end position="258"/>
    </location>
</feature>
<dbReference type="Pfam" id="PF03914">
    <property type="entry name" value="CBF"/>
    <property type="match status" value="1"/>
</dbReference>
<dbReference type="InterPro" id="IPR005612">
    <property type="entry name" value="CCAAT-binding_factor"/>
</dbReference>
<dbReference type="PANTHER" id="PTHR12455">
    <property type="entry name" value="NUCLEOLAR COMPLEX PROTEIN 4"/>
    <property type="match status" value="1"/>
</dbReference>
<gene>
    <name evidence="4" type="ORF">PTTT1_LOCUS11159</name>
</gene>
<evidence type="ECO:0000259" key="3">
    <source>
        <dbReference type="Pfam" id="PF03914"/>
    </source>
</evidence>
<reference evidence="4" key="1">
    <citation type="submission" date="2022-02" db="EMBL/GenBank/DDBJ databases">
        <authorList>
            <person name="Giguere J D."/>
        </authorList>
    </citation>
    <scope>NUCLEOTIDE SEQUENCE</scope>
    <source>
        <strain evidence="4">CCAP 1055/1</strain>
    </source>
</reference>
<dbReference type="AlphaFoldDB" id="A0A8J9X1C0"/>
<dbReference type="PANTHER" id="PTHR12455:SF0">
    <property type="entry name" value="NUCLEOLAR COMPLEX PROTEIN 4 HOMOLOG"/>
    <property type="match status" value="1"/>
</dbReference>
<dbReference type="GO" id="GO:0032040">
    <property type="term" value="C:small-subunit processome"/>
    <property type="evidence" value="ECO:0007669"/>
    <property type="project" value="TreeGrafter"/>
</dbReference>